<proteinExistence type="predicted"/>
<evidence type="ECO:0008006" key="4">
    <source>
        <dbReference type="Google" id="ProtNLM"/>
    </source>
</evidence>
<name>A0A1M6ZCH3_9HYPH</name>
<dbReference type="RefSeq" id="WP_073007646.1">
    <property type="nucleotide sequence ID" value="NZ_FRBW01000001.1"/>
</dbReference>
<sequence>MDTLSLPRPGCCKWAEGDAGQYTFPCSRRVEAGTSYCDEHRSIVYIPPEERRRSRSSGGMSGSFKRLAA</sequence>
<accession>A0A1M6ZCH3</accession>
<protein>
    <recommendedName>
        <fullName evidence="4">GcrA cell cycle regulator</fullName>
    </recommendedName>
</protein>
<keyword evidence="3" id="KW-1185">Reference proteome</keyword>
<dbReference type="EMBL" id="FRBW01000001">
    <property type="protein sequence ID" value="SHL28216.1"/>
    <property type="molecule type" value="Genomic_DNA"/>
</dbReference>
<dbReference type="OrthoDB" id="7866236at2"/>
<gene>
    <name evidence="2" type="ORF">SAMN05444272_0199</name>
</gene>
<dbReference type="Proteomes" id="UP000186002">
    <property type="component" value="Unassembled WGS sequence"/>
</dbReference>
<dbReference type="AlphaFoldDB" id="A0A1M6ZCH3"/>
<evidence type="ECO:0000313" key="3">
    <source>
        <dbReference type="Proteomes" id="UP000186002"/>
    </source>
</evidence>
<organism evidence="2 3">
    <name type="scientific">Roseibium suaedae</name>
    <dbReference type="NCBI Taxonomy" id="735517"/>
    <lineage>
        <taxon>Bacteria</taxon>
        <taxon>Pseudomonadati</taxon>
        <taxon>Pseudomonadota</taxon>
        <taxon>Alphaproteobacteria</taxon>
        <taxon>Hyphomicrobiales</taxon>
        <taxon>Stappiaceae</taxon>
        <taxon>Roseibium</taxon>
    </lineage>
</organism>
<feature type="region of interest" description="Disordered" evidence="1">
    <location>
        <begin position="48"/>
        <end position="69"/>
    </location>
</feature>
<reference evidence="2 3" key="1">
    <citation type="submission" date="2016-11" db="EMBL/GenBank/DDBJ databases">
        <authorList>
            <person name="Jaros S."/>
            <person name="Januszkiewicz K."/>
            <person name="Wedrychowicz H."/>
        </authorList>
    </citation>
    <scope>NUCLEOTIDE SEQUENCE [LARGE SCALE GENOMIC DNA]</scope>
    <source>
        <strain evidence="2 3">DSM 22153</strain>
    </source>
</reference>
<evidence type="ECO:0000256" key="1">
    <source>
        <dbReference type="SAM" id="MobiDB-lite"/>
    </source>
</evidence>
<dbReference type="STRING" id="735517.SAMN05444272_0199"/>
<evidence type="ECO:0000313" key="2">
    <source>
        <dbReference type="EMBL" id="SHL28216.1"/>
    </source>
</evidence>